<evidence type="ECO:0008006" key="6">
    <source>
        <dbReference type="Google" id="ProtNLM"/>
    </source>
</evidence>
<protein>
    <recommendedName>
        <fullName evidence="6">DUF4179 domain-containing protein</fullName>
    </recommendedName>
</protein>
<feature type="transmembrane region" description="Helical" evidence="1">
    <location>
        <begin position="51"/>
        <end position="69"/>
    </location>
</feature>
<dbReference type="Proteomes" id="UP000198538">
    <property type="component" value="Unassembled WGS sequence"/>
</dbReference>
<proteinExistence type="predicted"/>
<dbReference type="Gene3D" id="2.60.40.1630">
    <property type="entry name" value="bacillus anthracis domain"/>
    <property type="match status" value="1"/>
</dbReference>
<keyword evidence="1" id="KW-0812">Transmembrane</keyword>
<evidence type="ECO:0000259" key="2">
    <source>
        <dbReference type="Pfam" id="PF13786"/>
    </source>
</evidence>
<dbReference type="InterPro" id="IPR040680">
    <property type="entry name" value="DUF5643"/>
</dbReference>
<evidence type="ECO:0000259" key="3">
    <source>
        <dbReference type="Pfam" id="PF18705"/>
    </source>
</evidence>
<feature type="domain" description="DUF4179" evidence="2">
    <location>
        <begin position="49"/>
        <end position="142"/>
    </location>
</feature>
<organism evidence="4 5">
    <name type="scientific">Paenibacillus polysaccharolyticus</name>
    <dbReference type="NCBI Taxonomy" id="582692"/>
    <lineage>
        <taxon>Bacteria</taxon>
        <taxon>Bacillati</taxon>
        <taxon>Bacillota</taxon>
        <taxon>Bacilli</taxon>
        <taxon>Bacillales</taxon>
        <taxon>Paenibacillaceae</taxon>
        <taxon>Paenibacillus</taxon>
    </lineage>
</organism>
<gene>
    <name evidence="4" type="ORF">SAMN05720606_10516</name>
</gene>
<keyword evidence="1" id="KW-0472">Membrane</keyword>
<dbReference type="InterPro" id="IPR025436">
    <property type="entry name" value="DUF4179"/>
</dbReference>
<dbReference type="AlphaFoldDB" id="A0A1G5FYE6"/>
<keyword evidence="5" id="KW-1185">Reference proteome</keyword>
<dbReference type="EMBL" id="FMVM01000005">
    <property type="protein sequence ID" value="SCY44362.1"/>
    <property type="molecule type" value="Genomic_DNA"/>
</dbReference>
<evidence type="ECO:0000313" key="5">
    <source>
        <dbReference type="Proteomes" id="UP000198538"/>
    </source>
</evidence>
<name>A0A1G5FYE6_9BACL</name>
<evidence type="ECO:0000313" key="4">
    <source>
        <dbReference type="EMBL" id="SCY44362.1"/>
    </source>
</evidence>
<accession>A0A1G5FYE6</accession>
<reference evidence="5" key="1">
    <citation type="submission" date="2016-10" db="EMBL/GenBank/DDBJ databases">
        <authorList>
            <person name="Varghese N."/>
            <person name="Submissions S."/>
        </authorList>
    </citation>
    <scope>NUCLEOTIDE SEQUENCE [LARGE SCALE GENOMIC DNA]</scope>
    <source>
        <strain evidence="5">BL9</strain>
    </source>
</reference>
<dbReference type="STRING" id="582692.SAMN05720606_10516"/>
<dbReference type="RefSeq" id="WP_090917953.1">
    <property type="nucleotide sequence ID" value="NZ_FMVM01000005.1"/>
</dbReference>
<dbReference type="Pfam" id="PF13786">
    <property type="entry name" value="DUF4179"/>
    <property type="match status" value="1"/>
</dbReference>
<keyword evidence="1" id="KW-1133">Transmembrane helix</keyword>
<sequence>MTDEQNPFEALETRLQARKAEYDTMPVPDTATSRAVQAGIQQASRKRKTRLRWLTSSISAAALILLFTGCIRVSPAFASFVEQLPGMEGVVNLIRQDKGLMMAIDQSLLQKVGITDEHNGGSVTVEGIITDDSRMVIFYKMKGMKNTEQFDYDIDLLDGNGKDLPVGFGYSTIHFDSDDPVYENYIDVIFTDQAPPPDVLTVVFKSRDKANPGVWKVTMPVDKNLTKGMKEVIPVNETLVVDGQRIQVKQATMYPTRLVLDVQMDPNNTKKIFGLSDLQLVDEQGRAWRTDTSVGEDTRSIYFESMYFSKPKKLTLQGSGFSGLDKKELDFSLDLKTREITGGPSGLQMLGSKVEGKNLIVDFSVPDSMEDSFVLGFSKVKDRSGKTYQTPGASWSPGYGKDLDHTTVSITIEHGAKLQGQLQMKIATYPSKVKSPFSLEIPVNP</sequence>
<feature type="domain" description="DUF5643" evidence="3">
    <location>
        <begin position="231"/>
        <end position="332"/>
    </location>
</feature>
<dbReference type="Pfam" id="PF18705">
    <property type="entry name" value="DUF5643"/>
    <property type="match status" value="1"/>
</dbReference>
<evidence type="ECO:0000256" key="1">
    <source>
        <dbReference type="SAM" id="Phobius"/>
    </source>
</evidence>